<evidence type="ECO:0000313" key="23">
    <source>
        <dbReference type="Proteomes" id="UP000694864"/>
    </source>
</evidence>
<keyword evidence="11" id="KW-0694">RNA-binding</keyword>
<dbReference type="PANTHER" id="PTHR37984:SF5">
    <property type="entry name" value="PROTEIN NYNRIN-LIKE"/>
    <property type="match status" value="1"/>
</dbReference>
<keyword evidence="8" id="KW-0255">Endonuclease</keyword>
<dbReference type="Pfam" id="PF17919">
    <property type="entry name" value="RT_RNaseH_2"/>
    <property type="match status" value="1"/>
</dbReference>
<dbReference type="SUPFAM" id="SSF50630">
    <property type="entry name" value="Acid proteases"/>
    <property type="match status" value="1"/>
</dbReference>
<keyword evidence="12" id="KW-0229">DNA integration</keyword>
<keyword evidence="2" id="KW-0645">Protease</keyword>
<keyword evidence="3" id="KW-0808">Transferase</keyword>
<feature type="compositionally biased region" description="Polar residues" evidence="19">
    <location>
        <begin position="115"/>
        <end position="129"/>
    </location>
</feature>
<protein>
    <recommendedName>
        <fullName evidence="1">RNA-directed DNA polymerase</fullName>
        <ecNumber evidence="1">2.7.7.49</ecNumber>
    </recommendedName>
</protein>
<evidence type="ECO:0000256" key="16">
    <source>
        <dbReference type="ARBA" id="ARBA00023172"/>
    </source>
</evidence>
<evidence type="ECO:0000256" key="2">
    <source>
        <dbReference type="ARBA" id="ARBA00022670"/>
    </source>
</evidence>
<dbReference type="Gene3D" id="4.10.60.10">
    <property type="entry name" value="Zinc finger, CCHC-type"/>
    <property type="match status" value="2"/>
</dbReference>
<dbReference type="RefSeq" id="XP_019092388.1">
    <property type="nucleotide sequence ID" value="XM_019236843.1"/>
</dbReference>
<dbReference type="InterPro" id="IPR005162">
    <property type="entry name" value="Retrotrans_gag_dom"/>
</dbReference>
<dbReference type="InterPro" id="IPR041577">
    <property type="entry name" value="RT_RNaseH_2"/>
</dbReference>
<dbReference type="InterPro" id="IPR050951">
    <property type="entry name" value="Retrovirus_Pol_polyprotein"/>
</dbReference>
<evidence type="ECO:0000259" key="20">
    <source>
        <dbReference type="PROSITE" id="PS50158"/>
    </source>
</evidence>
<dbReference type="Pfam" id="PF17921">
    <property type="entry name" value="Integrase_H2C2"/>
    <property type="match status" value="1"/>
</dbReference>
<dbReference type="Proteomes" id="UP000694864">
    <property type="component" value="Chromosome 15"/>
</dbReference>
<dbReference type="SUPFAM" id="SSF57756">
    <property type="entry name" value="Retrovirus zinc finger-like domains"/>
    <property type="match status" value="1"/>
</dbReference>
<accession>A0ABM1R050</accession>
<dbReference type="Pfam" id="PF24626">
    <property type="entry name" value="SH3_Tf2-1"/>
    <property type="match status" value="1"/>
</dbReference>
<evidence type="ECO:0000256" key="7">
    <source>
        <dbReference type="ARBA" id="ARBA00022750"/>
    </source>
</evidence>
<evidence type="ECO:0000256" key="1">
    <source>
        <dbReference type="ARBA" id="ARBA00012493"/>
    </source>
</evidence>
<keyword evidence="5" id="KW-0540">Nuclease</keyword>
<gene>
    <name evidence="24" type="primary">LOC104748892</name>
</gene>
<evidence type="ECO:0000256" key="19">
    <source>
        <dbReference type="SAM" id="MobiDB-lite"/>
    </source>
</evidence>
<keyword evidence="13" id="KW-0695">RNA-directed DNA polymerase</keyword>
<organism evidence="23 24">
    <name type="scientific">Camelina sativa</name>
    <name type="common">False flax</name>
    <name type="synonym">Myagrum sativum</name>
    <dbReference type="NCBI Taxonomy" id="90675"/>
    <lineage>
        <taxon>Eukaryota</taxon>
        <taxon>Viridiplantae</taxon>
        <taxon>Streptophyta</taxon>
        <taxon>Embryophyta</taxon>
        <taxon>Tracheophyta</taxon>
        <taxon>Spermatophyta</taxon>
        <taxon>Magnoliopsida</taxon>
        <taxon>eudicotyledons</taxon>
        <taxon>Gunneridae</taxon>
        <taxon>Pentapetalae</taxon>
        <taxon>rosids</taxon>
        <taxon>malvids</taxon>
        <taxon>Brassicales</taxon>
        <taxon>Brassicaceae</taxon>
        <taxon>Camelineae</taxon>
        <taxon>Camelina</taxon>
    </lineage>
</organism>
<evidence type="ECO:0000256" key="8">
    <source>
        <dbReference type="ARBA" id="ARBA00022759"/>
    </source>
</evidence>
<keyword evidence="17" id="KW-0511">Multifunctional enzyme</keyword>
<reference evidence="23" key="1">
    <citation type="journal article" date="2014" name="Nat. Commun.">
        <title>The emerging biofuel crop Camelina sativa retains a highly undifferentiated hexaploid genome structure.</title>
        <authorList>
            <person name="Kagale S."/>
            <person name="Koh C."/>
            <person name="Nixon J."/>
            <person name="Bollina V."/>
            <person name="Clarke W.E."/>
            <person name="Tuteja R."/>
            <person name="Spillane C."/>
            <person name="Robinson S.J."/>
            <person name="Links M.G."/>
            <person name="Clarke C."/>
            <person name="Higgins E.E."/>
            <person name="Huebert T."/>
            <person name="Sharpe A.G."/>
            <person name="Parkin I.A."/>
        </authorList>
    </citation>
    <scope>NUCLEOTIDE SEQUENCE [LARGE SCALE GENOMIC DNA]</scope>
    <source>
        <strain evidence="23">cv. DH55</strain>
    </source>
</reference>
<dbReference type="GeneID" id="104748892"/>
<keyword evidence="10" id="KW-0460">Magnesium</keyword>
<dbReference type="Pfam" id="PF03732">
    <property type="entry name" value="Retrotrans_gag"/>
    <property type="match status" value="1"/>
</dbReference>
<sequence length="1665" mass="190104">MTKLTGKEVPFVWSLECEASFASLKQMLTTTPVLALPKQNEPYVIAYASGVGLGCVLMQQEKVIAYASRQLWKHETNYPTHDLEMATVIFALKIWRSYLYGRKMSRQGSERSRSTYRSPDTGRGSSQQFGPEEWDSQFDDAQREESFSDVYGPDMFVPNRNVPGATLGYTPLSSNHFSASEGMYPPGFSPFGPYAAYPTQNMPGVNQAHGEGPSEQNVPETQQTLKMVQDLLNHMIQQQQQDQANRAAEDPSDQFLKRVMLLRNLGFRKFKGDPNVVLADAWIKDLESNFELTRCPEEFKRPVAVNFLEEDARAWWDTVVPRYRFQTVTWGIFKKEFELKYFPPESRDRLESQFLQLEQREMTVRAYGRIFTRLWRYLYQGNDDELAMARRYFNGLRLDIQGRLHAVTYRSVEEVEERAVSVEEAIEKEKEIAARDRKKEPVQQTKVVNTRKVNQIAGRNWSAGRRKVKMNVNQGGSKVSNMDPRGCYVCGKVGHFARACPTVEETKSNNLSTVTCFYYGELGHYANSCPSKPAKPNTQTVNRAQIANQVKEPPAKKQATPANVFGLGIEPPKPPQAAKGPITGTLLVGGNPTHVLFDSGASNSFVTPEVVDKLGHLCEEEEVNINVYTAGNQPPLRTTRWVKEVSIVLQDTNLPVNPLVMPLERFDAILGMDWLSEHQAHIDCSRSRVIFENGGRTPLAFNGISPSKTAYFASAARIRRVSEEDEVYLVTLTAMGGDDREGMEVEDIAIVKDFGDVFRPLEGLPPPRSHPLTINLEPGATPIAKAPYRMAPAELAELKTQLEDLLEKGFIRPSSSPWGAPVLFVKKKDGSMRLCIDYRCINNITIKDKYPLPRIDELLDQLRGASWFLKIDLASDYHQISIAEQDVMKTAFQTRYGQYEFVVMPFGLTNAPAAFMRLMNEVFHDYLDRFVIIFIDDILIYSRSAEDHAEHLRKALERLREMKLFAKFRKCKFWQREIGFLGHRVSEQGVSADPEKIAAIQGLLMPTTATEVRSFLGQAGYYRKFVKGFSTIAKPLTRLTGKGVPFIWSEEVEEAFRKLKGALTTAPVLALPEQNQPYSVFTDASRVGVGCVLMQGDRVISYASRQLRKHEENYPTHDLELAAVVFALRTWRSYLYGEAVQVFTDHQSLKYLFTQPDLNLRQRRWMEFVADYDLRIQYHPGKANVVADALSRRKAQVDVEKDVESLTEELKKVRLLALEGESSEPLGLQAVTQASLLQRVREEQPKDENLKKIIEELKGLEGPNASGYHLADDDTLLLNGRVTVPNRNGLREEILGAAHSSALSIHPGSTKMYKDVRRYYHWPGLKRAVAKWVPVRSTDQAPVLAEKYIDEILKLHGVPANIVSDRDPKFASIFWQDLHRALGTNVHMSTSFHPETDGQTERTIRTIEDMIRLCALEWSSDWEKNLPLVEFAYNNSYHSSTGMSPFEALYGRPCRTPLCWTEVGERTSFNHKLIDETTEKIKFIRESMKKAQDRQRKYADRKRREVEFEVGDMVYLKVAPQKGKDRFGKVGKLAVRFIGPYRIERRVGEVAYRLSMPEVMRLHKVFHVSQLRKHVPDPRMIVPESIEELEPNLTYPEGPFGIGQRRTRKLKNRSIPQIQVFWGKQNRKVTTWEDEDRMRAKYPQLFAEEDEARPSEPYGIRDEFY</sequence>
<dbReference type="InterPro" id="IPR036397">
    <property type="entry name" value="RNaseH_sf"/>
</dbReference>
<dbReference type="CDD" id="cd09274">
    <property type="entry name" value="RNase_HI_RT_Ty3"/>
    <property type="match status" value="1"/>
</dbReference>
<dbReference type="Gene3D" id="3.10.10.10">
    <property type="entry name" value="HIV Type 1 Reverse Transcriptase, subunit A, domain 1"/>
    <property type="match status" value="1"/>
</dbReference>
<evidence type="ECO:0000259" key="22">
    <source>
        <dbReference type="PROSITE" id="PS50994"/>
    </source>
</evidence>
<dbReference type="InterPro" id="IPR001969">
    <property type="entry name" value="Aspartic_peptidase_AS"/>
</dbReference>
<dbReference type="SMART" id="SM00343">
    <property type="entry name" value="ZnF_C2HC"/>
    <property type="match status" value="2"/>
</dbReference>
<evidence type="ECO:0000256" key="18">
    <source>
        <dbReference type="PROSITE-ProRule" id="PRU00047"/>
    </source>
</evidence>
<keyword evidence="7" id="KW-0064">Aspartyl protease</keyword>
<keyword evidence="14" id="KW-0239">DNA-directed DNA polymerase</keyword>
<evidence type="ECO:0000256" key="12">
    <source>
        <dbReference type="ARBA" id="ARBA00022908"/>
    </source>
</evidence>
<proteinExistence type="predicted"/>
<dbReference type="PROSITE" id="PS50158">
    <property type="entry name" value="ZF_CCHC"/>
    <property type="match status" value="1"/>
</dbReference>
<feature type="region of interest" description="Disordered" evidence="19">
    <location>
        <begin position="109"/>
        <end position="145"/>
    </location>
</feature>
<feature type="domain" description="Integrase catalytic" evidence="22">
    <location>
        <begin position="1344"/>
        <end position="1453"/>
    </location>
</feature>
<evidence type="ECO:0000256" key="10">
    <source>
        <dbReference type="ARBA" id="ARBA00022842"/>
    </source>
</evidence>
<dbReference type="Pfam" id="PF17917">
    <property type="entry name" value="RT_RNaseH"/>
    <property type="match status" value="1"/>
</dbReference>
<feature type="domain" description="Reverse transcriptase" evidence="21">
    <location>
        <begin position="806"/>
        <end position="985"/>
    </location>
</feature>
<dbReference type="SUPFAM" id="SSF56672">
    <property type="entry name" value="DNA/RNA polymerases"/>
    <property type="match status" value="2"/>
</dbReference>
<evidence type="ECO:0000256" key="4">
    <source>
        <dbReference type="ARBA" id="ARBA00022695"/>
    </source>
</evidence>
<evidence type="ECO:0000256" key="14">
    <source>
        <dbReference type="ARBA" id="ARBA00022932"/>
    </source>
</evidence>
<dbReference type="Pfam" id="PF08284">
    <property type="entry name" value="RVP_2"/>
    <property type="match status" value="1"/>
</dbReference>
<dbReference type="InterPro" id="IPR041588">
    <property type="entry name" value="Integrase_H2C2"/>
</dbReference>
<evidence type="ECO:0000256" key="11">
    <source>
        <dbReference type="ARBA" id="ARBA00022884"/>
    </source>
</evidence>
<dbReference type="InterPro" id="IPR001584">
    <property type="entry name" value="Integrase_cat-core"/>
</dbReference>
<dbReference type="InterPro" id="IPR043502">
    <property type="entry name" value="DNA/RNA_pol_sf"/>
</dbReference>
<name>A0ABM1R050_CAMSA</name>
<dbReference type="Gene3D" id="2.40.70.10">
    <property type="entry name" value="Acid Proteases"/>
    <property type="match status" value="1"/>
</dbReference>
<keyword evidence="4" id="KW-0548">Nucleotidyltransferase</keyword>
<evidence type="ECO:0000313" key="24">
    <source>
        <dbReference type="RefSeq" id="XP_019092388.1"/>
    </source>
</evidence>
<dbReference type="CDD" id="cd00303">
    <property type="entry name" value="retropepsin_like"/>
    <property type="match status" value="1"/>
</dbReference>
<dbReference type="EC" id="2.7.7.49" evidence="1"/>
<dbReference type="SUPFAM" id="SSF53098">
    <property type="entry name" value="Ribonuclease H-like"/>
    <property type="match status" value="1"/>
</dbReference>
<evidence type="ECO:0000256" key="13">
    <source>
        <dbReference type="ARBA" id="ARBA00022918"/>
    </source>
</evidence>
<dbReference type="PANTHER" id="PTHR37984">
    <property type="entry name" value="PROTEIN CBG26694"/>
    <property type="match status" value="1"/>
</dbReference>
<keyword evidence="18" id="KW-0863">Zinc-finger</keyword>
<dbReference type="Pfam" id="PF00078">
    <property type="entry name" value="RVT_1"/>
    <property type="match status" value="1"/>
</dbReference>
<evidence type="ECO:0000256" key="15">
    <source>
        <dbReference type="ARBA" id="ARBA00023125"/>
    </source>
</evidence>
<keyword evidence="6" id="KW-0479">Metal-binding</keyword>
<dbReference type="PROSITE" id="PS50878">
    <property type="entry name" value="RT_POL"/>
    <property type="match status" value="1"/>
</dbReference>
<keyword evidence="23" id="KW-1185">Reference proteome</keyword>
<evidence type="ECO:0000256" key="5">
    <source>
        <dbReference type="ARBA" id="ARBA00022722"/>
    </source>
</evidence>
<evidence type="ECO:0000256" key="9">
    <source>
        <dbReference type="ARBA" id="ARBA00022801"/>
    </source>
</evidence>
<keyword evidence="15" id="KW-0238">DNA-binding</keyword>
<evidence type="ECO:0000256" key="17">
    <source>
        <dbReference type="ARBA" id="ARBA00023268"/>
    </source>
</evidence>
<dbReference type="InterPro" id="IPR056924">
    <property type="entry name" value="SH3_Tf2-1"/>
</dbReference>
<dbReference type="InterPro" id="IPR001878">
    <property type="entry name" value="Znf_CCHC"/>
</dbReference>
<evidence type="ECO:0000256" key="6">
    <source>
        <dbReference type="ARBA" id="ARBA00022723"/>
    </source>
</evidence>
<dbReference type="InterPro" id="IPR036875">
    <property type="entry name" value="Znf_CCHC_sf"/>
</dbReference>
<dbReference type="InterPro" id="IPR043128">
    <property type="entry name" value="Rev_trsase/Diguanyl_cyclase"/>
</dbReference>
<dbReference type="Pfam" id="PF00098">
    <property type="entry name" value="zf-CCHC"/>
    <property type="match status" value="1"/>
</dbReference>
<dbReference type="CDD" id="cd01647">
    <property type="entry name" value="RT_LTR"/>
    <property type="match status" value="1"/>
</dbReference>
<dbReference type="Gene3D" id="3.30.420.10">
    <property type="entry name" value="Ribonuclease H-like superfamily/Ribonuclease H"/>
    <property type="match status" value="1"/>
</dbReference>
<keyword evidence="18" id="KW-0862">Zinc</keyword>
<dbReference type="PROSITE" id="PS00141">
    <property type="entry name" value="ASP_PROTEASE"/>
    <property type="match status" value="1"/>
</dbReference>
<dbReference type="PROSITE" id="PS50994">
    <property type="entry name" value="INTEGRASE"/>
    <property type="match status" value="1"/>
</dbReference>
<evidence type="ECO:0000259" key="21">
    <source>
        <dbReference type="PROSITE" id="PS50878"/>
    </source>
</evidence>
<dbReference type="InterPro" id="IPR021109">
    <property type="entry name" value="Peptidase_aspartic_dom_sf"/>
</dbReference>
<dbReference type="InterPro" id="IPR000477">
    <property type="entry name" value="RT_dom"/>
</dbReference>
<feature type="domain" description="CCHC-type" evidence="20">
    <location>
        <begin position="487"/>
        <end position="501"/>
    </location>
</feature>
<dbReference type="Gene3D" id="3.30.70.270">
    <property type="match status" value="3"/>
</dbReference>
<reference evidence="24" key="2">
    <citation type="submission" date="2025-08" db="UniProtKB">
        <authorList>
            <consortium name="RefSeq"/>
        </authorList>
    </citation>
    <scope>IDENTIFICATION</scope>
    <source>
        <tissue evidence="24">Leaf</tissue>
    </source>
</reference>
<keyword evidence="9" id="KW-0378">Hydrolase</keyword>
<evidence type="ECO:0000256" key="3">
    <source>
        <dbReference type="ARBA" id="ARBA00022679"/>
    </source>
</evidence>
<dbReference type="InterPro" id="IPR012337">
    <property type="entry name" value="RNaseH-like_sf"/>
</dbReference>
<keyword evidence="16" id="KW-0233">DNA recombination</keyword>
<dbReference type="InterPro" id="IPR041373">
    <property type="entry name" value="RT_RNaseH"/>
</dbReference>